<dbReference type="NCBIfam" id="TIGR03605">
    <property type="entry name" value="antibiot_sagB"/>
    <property type="match status" value="1"/>
</dbReference>
<dbReference type="PANTHER" id="PTHR43745:SF2">
    <property type="entry name" value="NITROREDUCTASE MJ1384-RELATED"/>
    <property type="match status" value="1"/>
</dbReference>
<feature type="domain" description="Nitroreductase" evidence="1">
    <location>
        <begin position="77"/>
        <end position="243"/>
    </location>
</feature>
<dbReference type="InterPro" id="IPR020051">
    <property type="entry name" value="SagB-type_dehydrogenase"/>
</dbReference>
<dbReference type="InterPro" id="IPR029479">
    <property type="entry name" value="Nitroreductase"/>
</dbReference>
<dbReference type="Proteomes" id="UP001060123">
    <property type="component" value="Chromosome"/>
</dbReference>
<organism evidence="2 3">
    <name type="scientific">Rhizobium sullae</name>
    <name type="common">Rhizobium hedysari</name>
    <dbReference type="NCBI Taxonomy" id="50338"/>
    <lineage>
        <taxon>Bacteria</taxon>
        <taxon>Pseudomonadati</taxon>
        <taxon>Pseudomonadota</taxon>
        <taxon>Alphaproteobacteria</taxon>
        <taxon>Hyphomicrobiales</taxon>
        <taxon>Rhizobiaceae</taxon>
        <taxon>Rhizobium/Agrobacterium group</taxon>
        <taxon>Rhizobium</taxon>
    </lineage>
</organism>
<dbReference type="InterPro" id="IPR052544">
    <property type="entry name" value="Bacteriocin_Proc_Enz"/>
</dbReference>
<evidence type="ECO:0000313" key="2">
    <source>
        <dbReference type="EMBL" id="UWU13826.1"/>
    </source>
</evidence>
<dbReference type="CDD" id="cd02142">
    <property type="entry name" value="McbC_SagB-like_oxidoreductase"/>
    <property type="match status" value="1"/>
</dbReference>
<name>A0ABY5XH22_RHISU</name>
<evidence type="ECO:0000259" key="1">
    <source>
        <dbReference type="Pfam" id="PF00881"/>
    </source>
</evidence>
<accession>A0ABY5XH22</accession>
<evidence type="ECO:0000313" key="3">
    <source>
        <dbReference type="Proteomes" id="UP001060123"/>
    </source>
</evidence>
<sequence>MVIATPDQTATEFIEFTHEATRLYRENRIAWGRRVAFFNNNSRARSRLVDVPKAYAGDAIFAAPEDDQAGLLSRILLRRKSTRNFSKSPVPISIVGDLFRQAVMARKLPDPSELINGRRRSYSSAGAIYAVEHYIIGLNVDGVPNPFIAYCSPQNRKIIMVEPKADRNELRKALGLEQAVLPAFAVVQTIDLERSTRKYQERGYRFALIEAGLACQTLCLIGVTLDLGSVIWGGHFDHLIDRDLRVLGTHETAVNTILFGRI</sequence>
<proteinExistence type="predicted"/>
<dbReference type="PANTHER" id="PTHR43745">
    <property type="entry name" value="NITROREDUCTASE MJ1384-RELATED"/>
    <property type="match status" value="1"/>
</dbReference>
<dbReference type="EMBL" id="CP104143">
    <property type="protein sequence ID" value="UWU13826.1"/>
    <property type="molecule type" value="Genomic_DNA"/>
</dbReference>
<dbReference type="InterPro" id="IPR000415">
    <property type="entry name" value="Nitroreductase-like"/>
</dbReference>
<dbReference type="Gene3D" id="3.40.109.10">
    <property type="entry name" value="NADH Oxidase"/>
    <property type="match status" value="1"/>
</dbReference>
<reference evidence="2" key="1">
    <citation type="submission" date="2022-09" db="EMBL/GenBank/DDBJ databases">
        <title>Australian commercial rhizobial inoculants.</title>
        <authorList>
            <person name="Kohlmeier M.G."/>
            <person name="O'Hara G.W."/>
            <person name="Colombi E."/>
            <person name="Ramsay J.P."/>
            <person name="Terpolilli J."/>
        </authorList>
    </citation>
    <scope>NUCLEOTIDE SEQUENCE</scope>
    <source>
        <strain evidence="2">WSM1592</strain>
    </source>
</reference>
<gene>
    <name evidence="2" type="ORF">N2599_17070</name>
</gene>
<keyword evidence="3" id="KW-1185">Reference proteome</keyword>
<dbReference type="SUPFAM" id="SSF55469">
    <property type="entry name" value="FMN-dependent nitroreductase-like"/>
    <property type="match status" value="1"/>
</dbReference>
<dbReference type="RefSeq" id="WP_027511800.1">
    <property type="nucleotide sequence ID" value="NZ_CP104143.1"/>
</dbReference>
<dbReference type="Pfam" id="PF00881">
    <property type="entry name" value="Nitroreductase"/>
    <property type="match status" value="1"/>
</dbReference>
<protein>
    <submittedName>
        <fullName evidence="2">SagB/ThcOx family dehydrogenase</fullName>
    </submittedName>
</protein>